<dbReference type="Proteomes" id="UP000287857">
    <property type="component" value="Unassembled WGS sequence"/>
</dbReference>
<gene>
    <name evidence="2" type="ORF">CBF37_02010</name>
    <name evidence="1" type="ORF">CBF37_11200</name>
</gene>
<reference evidence="1 3" key="1">
    <citation type="submission" date="2017-05" db="EMBL/GenBank/DDBJ databases">
        <title>Vagococcus spp. assemblies.</title>
        <authorList>
            <person name="Gulvik C.A."/>
        </authorList>
    </citation>
    <scope>NUCLEOTIDE SEQUENCE [LARGE SCALE GENOMIC DNA]</scope>
    <source>
        <strain evidence="1 3">SS1995</strain>
    </source>
</reference>
<sequence>MRRNLTGTVDKIKLLSSFPDMLVRFSIIDNDIVVNCIVHDRSLGNRLMFLEDGKSEVAVFGHYNSRNQLVVEKMALRNPSSFEREFAV</sequence>
<comment type="caution">
    <text evidence="1">The sequence shown here is derived from an EMBL/GenBank/DDBJ whole genome shotgun (WGS) entry which is preliminary data.</text>
</comment>
<dbReference type="EMBL" id="NGJS01000028">
    <property type="protein sequence ID" value="RST96146.1"/>
    <property type="molecule type" value="Genomic_DNA"/>
</dbReference>
<protein>
    <submittedName>
        <fullName evidence="1">Uncharacterized protein</fullName>
    </submittedName>
</protein>
<evidence type="ECO:0000313" key="2">
    <source>
        <dbReference type="EMBL" id="RSU00097.1"/>
    </source>
</evidence>
<keyword evidence="3" id="KW-1185">Reference proteome</keyword>
<dbReference type="RefSeq" id="WP_125983049.1">
    <property type="nucleotide sequence ID" value="NZ_NGJS01000002.1"/>
</dbReference>
<dbReference type="AlphaFoldDB" id="A0A429ZR28"/>
<accession>A0A429ZR28</accession>
<dbReference type="EMBL" id="NGJS01000002">
    <property type="protein sequence ID" value="RSU00097.1"/>
    <property type="molecule type" value="Genomic_DNA"/>
</dbReference>
<proteinExistence type="predicted"/>
<evidence type="ECO:0000313" key="1">
    <source>
        <dbReference type="EMBL" id="RST96146.1"/>
    </source>
</evidence>
<organism evidence="1 3">
    <name type="scientific">Vagococcus vulneris</name>
    <dbReference type="NCBI Taxonomy" id="1977869"/>
    <lineage>
        <taxon>Bacteria</taxon>
        <taxon>Bacillati</taxon>
        <taxon>Bacillota</taxon>
        <taxon>Bacilli</taxon>
        <taxon>Lactobacillales</taxon>
        <taxon>Enterococcaceae</taxon>
        <taxon>Vagococcus</taxon>
    </lineage>
</organism>
<dbReference type="OrthoDB" id="2186451at2"/>
<evidence type="ECO:0000313" key="3">
    <source>
        <dbReference type="Proteomes" id="UP000287857"/>
    </source>
</evidence>
<name>A0A429ZR28_9ENTE</name>